<dbReference type="Proteomes" id="UP000193083">
    <property type="component" value="Unassembled WGS sequence"/>
</dbReference>
<name>A0A1X7NG24_9HYPH</name>
<evidence type="ECO:0000313" key="2">
    <source>
        <dbReference type="Proteomes" id="UP000193083"/>
    </source>
</evidence>
<organism evidence="1 2">
    <name type="scientific">Mesorhizobium australicum</name>
    <dbReference type="NCBI Taxonomy" id="536018"/>
    <lineage>
        <taxon>Bacteria</taxon>
        <taxon>Pseudomonadati</taxon>
        <taxon>Pseudomonadota</taxon>
        <taxon>Alphaproteobacteria</taxon>
        <taxon>Hyphomicrobiales</taxon>
        <taxon>Phyllobacteriaceae</taxon>
        <taxon>Mesorhizobium</taxon>
    </lineage>
</organism>
<reference evidence="2" key="1">
    <citation type="submission" date="2017-04" db="EMBL/GenBank/DDBJ databases">
        <authorList>
            <person name="Varghese N."/>
            <person name="Submissions S."/>
        </authorList>
    </citation>
    <scope>NUCLEOTIDE SEQUENCE [LARGE SCALE GENOMIC DNA]</scope>
    <source>
        <strain evidence="2">B5P</strain>
    </source>
</reference>
<proteinExistence type="predicted"/>
<dbReference type="AlphaFoldDB" id="A0A1X7NG24"/>
<keyword evidence="2" id="KW-1185">Reference proteome</keyword>
<evidence type="ECO:0000313" key="1">
    <source>
        <dbReference type="EMBL" id="SMH36059.1"/>
    </source>
</evidence>
<gene>
    <name evidence="1" type="ORF">SAMN02982922_1683</name>
</gene>
<sequence>MAFNPDRLSLVVQPIGENGMRWFDYQSDDNGDVLLGTDYFQNAKDHGLRIYDLIFVSPEAGAVEPYVLVVDSISDSGHATAVEKLENLEREIIKTAVQYDKQAAYYAATANNADAAIKISGELTEEHTTAKSLLHLQQVNSGSGAESGPARAGYTFSAAAFKAGYPSTAAADGEIDTTLLTFRQVNGDAAAILGNGAIINGFAAFAEATTQSVDPVSFAAKHQMQIQIGVVNDRDGGEYGYNAAKTVGEGGTAFYGFSNAPAGWDYGLRLAHKGKNQVLQRTSDAALILFEFDNPANYVTMKVASGVLTIADSGGAIVSPASPVPVNYTPTATASSGTITTSSVLGRWTQLADKMRFVSIVATITNNGTGAGALRFTLPATASGSGVFTAHWLGRNLNTGVPVFGQIVANGTYVSIVLANNAYPVASGETIYLSGTYETA</sequence>
<protein>
    <submittedName>
        <fullName evidence="1">Uncharacterized protein</fullName>
    </submittedName>
</protein>
<dbReference type="RefSeq" id="WP_139832203.1">
    <property type="nucleotide sequence ID" value="NZ_FXBL01000004.1"/>
</dbReference>
<accession>A0A1X7NG24</accession>
<dbReference type="EMBL" id="FXBL01000004">
    <property type="protein sequence ID" value="SMH36059.1"/>
    <property type="molecule type" value="Genomic_DNA"/>
</dbReference>